<organism evidence="2 3">
    <name type="scientific">Nephila pilipes</name>
    <name type="common">Giant wood spider</name>
    <name type="synonym">Nephila maculata</name>
    <dbReference type="NCBI Taxonomy" id="299642"/>
    <lineage>
        <taxon>Eukaryota</taxon>
        <taxon>Metazoa</taxon>
        <taxon>Ecdysozoa</taxon>
        <taxon>Arthropoda</taxon>
        <taxon>Chelicerata</taxon>
        <taxon>Arachnida</taxon>
        <taxon>Araneae</taxon>
        <taxon>Araneomorphae</taxon>
        <taxon>Entelegynae</taxon>
        <taxon>Araneoidea</taxon>
        <taxon>Nephilidae</taxon>
        <taxon>Nephila</taxon>
    </lineage>
</organism>
<accession>A0A8X6N159</accession>
<feature type="region of interest" description="Disordered" evidence="1">
    <location>
        <begin position="1"/>
        <end position="29"/>
    </location>
</feature>
<feature type="compositionally biased region" description="Basic and acidic residues" evidence="1">
    <location>
        <begin position="1"/>
        <end position="13"/>
    </location>
</feature>
<dbReference type="PANTHER" id="PTHR46888:SF11">
    <property type="entry name" value="SCAN BOX DOMAIN-CONTAINING PROTEIN"/>
    <property type="match status" value="1"/>
</dbReference>
<dbReference type="AlphaFoldDB" id="A0A8X6N159"/>
<keyword evidence="3" id="KW-1185">Reference proteome</keyword>
<protein>
    <submittedName>
        <fullName evidence="2">Uncharacterized protein</fullName>
    </submittedName>
</protein>
<gene>
    <name evidence="2" type="primary">AVEN_95628_1</name>
    <name evidence="2" type="ORF">NPIL_702931</name>
</gene>
<evidence type="ECO:0000256" key="1">
    <source>
        <dbReference type="SAM" id="MobiDB-lite"/>
    </source>
</evidence>
<sequence>MGNSRAKAERRIEISGTKKRKEGLEGERQRESFELEKLKLIQIRSAQEPQMEGARIPSKKLSKLLHKYDTKENICLYIVLFERQASRMSLQRELWVTHLLGLLPQEITQIIARESKEKANDYDHVKKLLLKRFQLTLEKFRQLFNISEMN</sequence>
<dbReference type="Proteomes" id="UP000887013">
    <property type="component" value="Unassembled WGS sequence"/>
</dbReference>
<dbReference type="OrthoDB" id="6432602at2759"/>
<proteinExistence type="predicted"/>
<evidence type="ECO:0000313" key="2">
    <source>
        <dbReference type="EMBL" id="GFS88304.1"/>
    </source>
</evidence>
<evidence type="ECO:0000313" key="3">
    <source>
        <dbReference type="Proteomes" id="UP000887013"/>
    </source>
</evidence>
<dbReference type="EMBL" id="BMAW01004354">
    <property type="protein sequence ID" value="GFS88304.1"/>
    <property type="molecule type" value="Genomic_DNA"/>
</dbReference>
<reference evidence="2" key="1">
    <citation type="submission" date="2020-08" db="EMBL/GenBank/DDBJ databases">
        <title>Multicomponent nature underlies the extraordinary mechanical properties of spider dragline silk.</title>
        <authorList>
            <person name="Kono N."/>
            <person name="Nakamura H."/>
            <person name="Mori M."/>
            <person name="Yoshida Y."/>
            <person name="Ohtoshi R."/>
            <person name="Malay A.D."/>
            <person name="Moran D.A.P."/>
            <person name="Tomita M."/>
            <person name="Numata K."/>
            <person name="Arakawa K."/>
        </authorList>
    </citation>
    <scope>NUCLEOTIDE SEQUENCE</scope>
</reference>
<comment type="caution">
    <text evidence="2">The sequence shown here is derived from an EMBL/GenBank/DDBJ whole genome shotgun (WGS) entry which is preliminary data.</text>
</comment>
<name>A0A8X6N159_NEPPI</name>
<dbReference type="PANTHER" id="PTHR46888">
    <property type="entry name" value="ZINC KNUCKLE DOMAINCONTAINING PROTEIN-RELATED"/>
    <property type="match status" value="1"/>
</dbReference>